<dbReference type="SMART" id="SM00555">
    <property type="entry name" value="GIT"/>
    <property type="match status" value="2"/>
</dbReference>
<name>A0A091PZC4_LEPDC</name>
<dbReference type="Gene3D" id="1.20.5.170">
    <property type="match status" value="1"/>
</dbReference>
<feature type="compositionally biased region" description="Acidic residues" evidence="11">
    <location>
        <begin position="372"/>
        <end position="390"/>
    </location>
</feature>
<dbReference type="PhylomeDB" id="A0A091PZC4"/>
<dbReference type="FunFam" id="1.10.220.150:FF:000003">
    <property type="entry name" value="ARF GTPase-activating protein GIT2 isoform 1"/>
    <property type="match status" value="1"/>
</dbReference>
<dbReference type="SUPFAM" id="SSF57863">
    <property type="entry name" value="ArfGap/RecO-like zinc finger"/>
    <property type="match status" value="1"/>
</dbReference>
<dbReference type="InterPro" id="IPR013724">
    <property type="entry name" value="GIT_SHD"/>
</dbReference>
<evidence type="ECO:0000259" key="12">
    <source>
        <dbReference type="PROSITE" id="PS50115"/>
    </source>
</evidence>
<dbReference type="InterPro" id="IPR001164">
    <property type="entry name" value="ArfGAP_dom"/>
</dbReference>
<dbReference type="GO" id="GO:0007420">
    <property type="term" value="P:brain development"/>
    <property type="evidence" value="ECO:0007669"/>
    <property type="project" value="InterPro"/>
</dbReference>
<evidence type="ECO:0000256" key="3">
    <source>
        <dbReference type="ARBA" id="ARBA00022737"/>
    </source>
</evidence>
<dbReference type="GO" id="GO:0008270">
    <property type="term" value="F:zinc ion binding"/>
    <property type="evidence" value="ECO:0007669"/>
    <property type="project" value="UniProtKB-KW"/>
</dbReference>
<dbReference type="SMART" id="SM00248">
    <property type="entry name" value="ANK"/>
    <property type="match status" value="3"/>
</dbReference>
<evidence type="ECO:0000313" key="14">
    <source>
        <dbReference type="Proteomes" id="UP000053001"/>
    </source>
</evidence>
<keyword evidence="3" id="KW-0677">Repeat</keyword>
<dbReference type="InterPro" id="IPR037278">
    <property type="entry name" value="ARFGAP/RecO"/>
</dbReference>
<dbReference type="Pfam" id="PF08518">
    <property type="entry name" value="GIT_SHD"/>
    <property type="match status" value="2"/>
</dbReference>
<dbReference type="Pfam" id="PF01412">
    <property type="entry name" value="ArfGap"/>
    <property type="match status" value="1"/>
</dbReference>
<evidence type="ECO:0000256" key="11">
    <source>
        <dbReference type="SAM" id="MobiDB-lite"/>
    </source>
</evidence>
<keyword evidence="4 9" id="KW-0863">Zinc-finger</keyword>
<evidence type="ECO:0000256" key="1">
    <source>
        <dbReference type="ARBA" id="ARBA00022468"/>
    </source>
</evidence>
<dbReference type="InterPro" id="IPR002110">
    <property type="entry name" value="Ankyrin_rpt"/>
</dbReference>
<keyword evidence="2" id="KW-0479">Metal-binding</keyword>
<feature type="compositionally biased region" description="Polar residues" evidence="11">
    <location>
        <begin position="469"/>
        <end position="487"/>
    </location>
</feature>
<keyword evidence="14" id="KW-1185">Reference proteome</keyword>
<feature type="region of interest" description="Disordered" evidence="11">
    <location>
        <begin position="469"/>
        <end position="518"/>
    </location>
</feature>
<feature type="compositionally biased region" description="Low complexity" evidence="11">
    <location>
        <begin position="541"/>
        <end position="556"/>
    </location>
</feature>
<keyword evidence="1" id="KW-0343">GTPase activation</keyword>
<sequence>CSFSDPCWASINRGILICDECCSVHRSLGRHISQVRHLKHTPWPPTLLQMVETLYNNGANSIWEHSLLDPASVMSGRRKASPQDKVHPNKAEFIRAKYQMLAFVHRLPCREDDSVTAKDLSKQLHSSVRTGNLETCLRLLSLGAQANFFHPEKGNTPLHVAAKAGQTLQAELLAVYGADPGTQDSNGKTPVDYARQGGHHELAERLVEIQYELTDRLAFYLCGRKPEHKNGQHFVIPQMADSSLDLSELAKAAKKKLQSLSNHLFEELAMDVYDEVDRRETDAVWLATQNHSTLVTETTVVPFLPVNPEYSSTRNQGRQKLARFNAHEFATLVIDILSDAKRRQQGNPLTGSKENVELILKSISNQHSSESQDNDQPDYDSVASDEDTDLETNAAKSNRQKSLDSDLSDGPVTAQEYMQVKNALVASEVKIQQLMKVNINLSDELRVMQKKLQTLQSENTNLRRQATTNIYQVQSGSEYTDPTNNSSLKRRPSARGSRPMSMYETGSGQKPYLPMGEVPYPEESITRLQPFPPHIGRSAFVTSSSSLPSFPSTLSWSRDESTRRASKLEKQSSVSESDYDNPTAPLELEETGSGRKGRQRSVIWQGEGSIPEDADAAPSSSLPSTEDVIRKTEQITKNIQELLRAAQENKHDSYIPCSERIHVAVTEMAALFPKKPKSELVRTSLRLLTSSAYRLQSECKKTLPVETCPTTDIQLVTQQVIQCAYDIAKAAKQLVTITTKENNN</sequence>
<evidence type="ECO:0000256" key="9">
    <source>
        <dbReference type="PROSITE-ProRule" id="PRU00288"/>
    </source>
</evidence>
<dbReference type="GO" id="GO:0005096">
    <property type="term" value="F:GTPase activator activity"/>
    <property type="evidence" value="ECO:0007669"/>
    <property type="project" value="UniProtKB-KW"/>
</dbReference>
<dbReference type="SMART" id="SM00105">
    <property type="entry name" value="ArfGap"/>
    <property type="match status" value="1"/>
</dbReference>
<dbReference type="EMBL" id="KK681075">
    <property type="protein sequence ID" value="KFQ12626.1"/>
    <property type="molecule type" value="Genomic_DNA"/>
</dbReference>
<dbReference type="PANTHER" id="PTHR46097">
    <property type="entry name" value="G PROTEIN-COUPLED RECEPTOR KINASE INTERACTING ARFGAP"/>
    <property type="match status" value="1"/>
</dbReference>
<evidence type="ECO:0000256" key="5">
    <source>
        <dbReference type="ARBA" id="ARBA00022833"/>
    </source>
</evidence>
<feature type="non-terminal residue" evidence="13">
    <location>
        <position position="744"/>
    </location>
</feature>
<dbReference type="FunFam" id="1.20.120.330:FF:000002">
    <property type="entry name" value="ARF GTPase-activating protein GIT2 isoform 1"/>
    <property type="match status" value="1"/>
</dbReference>
<dbReference type="PROSITE" id="PS50297">
    <property type="entry name" value="ANK_REP_REGION"/>
    <property type="match status" value="1"/>
</dbReference>
<dbReference type="GO" id="GO:0031267">
    <property type="term" value="F:small GTPase binding"/>
    <property type="evidence" value="ECO:0007669"/>
    <property type="project" value="TreeGrafter"/>
</dbReference>
<dbReference type="InterPro" id="IPR047161">
    <property type="entry name" value="GIT-like"/>
</dbReference>
<evidence type="ECO:0000313" key="13">
    <source>
        <dbReference type="EMBL" id="KFQ12626.1"/>
    </source>
</evidence>
<dbReference type="SUPFAM" id="SSF48403">
    <property type="entry name" value="Ankyrin repeat"/>
    <property type="match status" value="1"/>
</dbReference>
<dbReference type="PROSITE" id="PS50115">
    <property type="entry name" value="ARFGAP"/>
    <property type="match status" value="1"/>
</dbReference>
<dbReference type="Gene3D" id="1.10.220.150">
    <property type="entry name" value="Arf GTPase activating protein"/>
    <property type="match status" value="1"/>
</dbReference>
<feature type="region of interest" description="Disordered" evidence="11">
    <location>
        <begin position="365"/>
        <end position="410"/>
    </location>
</feature>
<dbReference type="Pfam" id="PF12796">
    <property type="entry name" value="Ank_2"/>
    <property type="match status" value="1"/>
</dbReference>
<dbReference type="FunFam" id="1.25.40.20:FF:000013">
    <property type="entry name" value="ARF GTPase-activating protein GIT1 isoform 1"/>
    <property type="match status" value="1"/>
</dbReference>
<feature type="region of interest" description="Disordered" evidence="11">
    <location>
        <begin position="541"/>
        <end position="600"/>
    </location>
</feature>
<evidence type="ECO:0000256" key="2">
    <source>
        <dbReference type="ARBA" id="ARBA00022723"/>
    </source>
</evidence>
<dbReference type="InterPro" id="IPR036770">
    <property type="entry name" value="Ankyrin_rpt-contain_sf"/>
</dbReference>
<dbReference type="InterPro" id="IPR022018">
    <property type="entry name" value="GIT1_C"/>
</dbReference>
<dbReference type="GO" id="GO:0032012">
    <property type="term" value="P:regulation of ARF protein signal transduction"/>
    <property type="evidence" value="ECO:0007669"/>
    <property type="project" value="InterPro"/>
</dbReference>
<dbReference type="InterPro" id="IPR032352">
    <property type="entry name" value="GIT1/2_CC"/>
</dbReference>
<feature type="coiled-coil region" evidence="10">
    <location>
        <begin position="431"/>
        <end position="465"/>
    </location>
</feature>
<keyword evidence="6 8" id="KW-0040">ANK repeat</keyword>
<feature type="compositionally biased region" description="Basic and acidic residues" evidence="11">
    <location>
        <begin position="557"/>
        <end position="570"/>
    </location>
</feature>
<dbReference type="Proteomes" id="UP000053001">
    <property type="component" value="Unassembled WGS sequence"/>
</dbReference>
<accession>A0A091PZC4</accession>
<dbReference type="PROSITE" id="PS50088">
    <property type="entry name" value="ANK_REPEAT"/>
    <property type="match status" value="1"/>
</dbReference>
<gene>
    <name evidence="13" type="ORF">N330_12693</name>
</gene>
<dbReference type="Pfam" id="PF12205">
    <property type="entry name" value="GIT1_C"/>
    <property type="match status" value="1"/>
</dbReference>
<dbReference type="Gene3D" id="1.25.40.20">
    <property type="entry name" value="Ankyrin repeat-containing domain"/>
    <property type="match status" value="1"/>
</dbReference>
<evidence type="ECO:0000256" key="6">
    <source>
        <dbReference type="ARBA" id="ARBA00023043"/>
    </source>
</evidence>
<protein>
    <submittedName>
        <fullName evidence="13">ARF GTPase-activating protein GIT2</fullName>
    </submittedName>
</protein>
<dbReference type="InterPro" id="IPR038508">
    <property type="entry name" value="ArfGAP_dom_sf"/>
</dbReference>
<dbReference type="Gene3D" id="1.20.120.330">
    <property type="entry name" value="Nucleotidyltransferases domain 2"/>
    <property type="match status" value="1"/>
</dbReference>
<proteinExistence type="predicted"/>
<dbReference type="GO" id="GO:0008277">
    <property type="term" value="P:regulation of G protein-coupled receptor signaling pathway"/>
    <property type="evidence" value="ECO:0007669"/>
    <property type="project" value="TreeGrafter"/>
</dbReference>
<reference evidence="13 14" key="1">
    <citation type="submission" date="2014-04" db="EMBL/GenBank/DDBJ databases">
        <title>Genome evolution of avian class.</title>
        <authorList>
            <person name="Zhang G."/>
            <person name="Li C."/>
        </authorList>
    </citation>
    <scope>NUCLEOTIDE SEQUENCE [LARGE SCALE GENOMIC DNA]</scope>
    <source>
        <strain evidence="13">BGI_N330</strain>
    </source>
</reference>
<evidence type="ECO:0000256" key="7">
    <source>
        <dbReference type="ARBA" id="ARBA00023054"/>
    </source>
</evidence>
<keyword evidence="5" id="KW-0862">Zinc</keyword>
<dbReference type="GO" id="GO:0036465">
    <property type="term" value="P:synaptic vesicle recycling"/>
    <property type="evidence" value="ECO:0007669"/>
    <property type="project" value="TreeGrafter"/>
</dbReference>
<dbReference type="FunFam" id="1.20.5.170:FF:000015">
    <property type="entry name" value="ARF GTPase-activating protein GIT2 isoform 1"/>
    <property type="match status" value="1"/>
</dbReference>
<dbReference type="Pfam" id="PF16559">
    <property type="entry name" value="GIT_CC"/>
    <property type="match status" value="1"/>
</dbReference>
<organism evidence="13 14">
    <name type="scientific">Leptosomus discolor</name>
    <name type="common">Madagascar cuckoo roller</name>
    <name type="synonym">Cuculus discolor</name>
    <dbReference type="NCBI Taxonomy" id="188344"/>
    <lineage>
        <taxon>Eukaryota</taxon>
        <taxon>Metazoa</taxon>
        <taxon>Chordata</taxon>
        <taxon>Craniata</taxon>
        <taxon>Vertebrata</taxon>
        <taxon>Euteleostomi</taxon>
        <taxon>Archelosauria</taxon>
        <taxon>Archosauria</taxon>
        <taxon>Dinosauria</taxon>
        <taxon>Saurischia</taxon>
        <taxon>Theropoda</taxon>
        <taxon>Coelurosauria</taxon>
        <taxon>Aves</taxon>
        <taxon>Neognathae</taxon>
        <taxon>Neoaves</taxon>
        <taxon>Telluraves</taxon>
        <taxon>Coraciimorphae</taxon>
        <taxon>Coraciiformes</taxon>
        <taxon>Leptosomidae</taxon>
        <taxon>Leptosomus</taxon>
    </lineage>
</organism>
<feature type="domain" description="Arf-GAP" evidence="12">
    <location>
        <begin position="1"/>
        <end position="111"/>
    </location>
</feature>
<evidence type="ECO:0000256" key="10">
    <source>
        <dbReference type="SAM" id="Coils"/>
    </source>
</evidence>
<dbReference type="PANTHER" id="PTHR46097:SF4">
    <property type="entry name" value="ARF GTPASE-ACTIVATING PROTEIN GIT2"/>
    <property type="match status" value="1"/>
</dbReference>
<feature type="repeat" description="ANK" evidence="8">
    <location>
        <begin position="153"/>
        <end position="185"/>
    </location>
</feature>
<evidence type="ECO:0000256" key="8">
    <source>
        <dbReference type="PROSITE-ProRule" id="PRU00023"/>
    </source>
</evidence>
<dbReference type="AlphaFoldDB" id="A0A091PZC4"/>
<dbReference type="GO" id="GO:0098793">
    <property type="term" value="C:presynapse"/>
    <property type="evidence" value="ECO:0007669"/>
    <property type="project" value="GOC"/>
</dbReference>
<keyword evidence="7 10" id="KW-0175">Coiled coil</keyword>
<evidence type="ECO:0000256" key="4">
    <source>
        <dbReference type="ARBA" id="ARBA00022771"/>
    </source>
</evidence>
<feature type="non-terminal residue" evidence="13">
    <location>
        <position position="1"/>
    </location>
</feature>